<accession>A0A485LIZ7</accession>
<evidence type="ECO:0000256" key="1">
    <source>
        <dbReference type="ARBA" id="ARBA00022723"/>
    </source>
</evidence>
<dbReference type="GO" id="GO:0046872">
    <property type="term" value="F:metal ion binding"/>
    <property type="evidence" value="ECO:0007669"/>
    <property type="project" value="UniProtKB-KW"/>
</dbReference>
<dbReference type="PANTHER" id="PTHR11903:SF11">
    <property type="entry name" value="ALPHA-DIOXYGENASE 1"/>
    <property type="match status" value="1"/>
</dbReference>
<gene>
    <name evidence="9" type="primary">Aste57867_21984</name>
    <name evidence="8" type="ORF">As57867_021915</name>
    <name evidence="9" type="ORF">ASTE57867_21984</name>
</gene>
<dbReference type="PROSITE" id="PS50292">
    <property type="entry name" value="PEROXIDASE_3"/>
    <property type="match status" value="1"/>
</dbReference>
<organism evidence="9 10">
    <name type="scientific">Aphanomyces stellatus</name>
    <dbReference type="NCBI Taxonomy" id="120398"/>
    <lineage>
        <taxon>Eukaryota</taxon>
        <taxon>Sar</taxon>
        <taxon>Stramenopiles</taxon>
        <taxon>Oomycota</taxon>
        <taxon>Saprolegniomycetes</taxon>
        <taxon>Saprolegniales</taxon>
        <taxon>Verrucalvaceae</taxon>
        <taxon>Aphanomyces</taxon>
    </lineage>
</organism>
<dbReference type="OrthoDB" id="68533at2759"/>
<dbReference type="EMBL" id="CAADRA010007039">
    <property type="protein sequence ID" value="VFT98652.1"/>
    <property type="molecule type" value="Genomic_DNA"/>
</dbReference>
<keyword evidence="10" id="KW-1185">Reference proteome</keyword>
<dbReference type="AlphaFoldDB" id="A0A485LIZ7"/>
<keyword evidence="7" id="KW-0472">Membrane</keyword>
<evidence type="ECO:0000256" key="3">
    <source>
        <dbReference type="ARBA" id="ARBA00022964"/>
    </source>
</evidence>
<evidence type="ECO:0000256" key="7">
    <source>
        <dbReference type="SAM" id="Phobius"/>
    </source>
</evidence>
<dbReference type="GO" id="GO:0006952">
    <property type="term" value="P:defense response"/>
    <property type="evidence" value="ECO:0007669"/>
    <property type="project" value="UniProtKB-KW"/>
</dbReference>
<dbReference type="InterPro" id="IPR050783">
    <property type="entry name" value="Oxylipin_biosynth_metab"/>
</dbReference>
<dbReference type="Proteomes" id="UP000332933">
    <property type="component" value="Unassembled WGS sequence"/>
</dbReference>
<keyword evidence="1 6" id="KW-0479">Metal-binding</keyword>
<feature type="transmembrane region" description="Helical" evidence="7">
    <location>
        <begin position="50"/>
        <end position="72"/>
    </location>
</feature>
<name>A0A485LIZ7_9STRA</name>
<keyword evidence="2" id="KW-0611">Plant defense</keyword>
<dbReference type="InterPro" id="IPR037120">
    <property type="entry name" value="Haem_peroxidase_sf_animal"/>
</dbReference>
<evidence type="ECO:0000256" key="6">
    <source>
        <dbReference type="PIRSR" id="PIRSR619791-2"/>
    </source>
</evidence>
<evidence type="ECO:0000313" key="10">
    <source>
        <dbReference type="Proteomes" id="UP000332933"/>
    </source>
</evidence>
<feature type="binding site" description="axial binding residue" evidence="6">
    <location>
        <position position="432"/>
    </location>
    <ligand>
        <name>heme b</name>
        <dbReference type="ChEBI" id="CHEBI:60344"/>
    </ligand>
    <ligandPart>
        <name>Fe</name>
        <dbReference type="ChEBI" id="CHEBI:18248"/>
    </ligandPart>
</feature>
<evidence type="ECO:0000256" key="2">
    <source>
        <dbReference type="ARBA" id="ARBA00022821"/>
    </source>
</evidence>
<dbReference type="GO" id="GO:0016702">
    <property type="term" value="F:oxidoreductase activity, acting on single donors with incorporation of molecular oxygen, incorporation of two atoms of oxygen"/>
    <property type="evidence" value="ECO:0007669"/>
    <property type="project" value="TreeGrafter"/>
</dbReference>
<evidence type="ECO:0000313" key="8">
    <source>
        <dbReference type="EMBL" id="KAF0686198.1"/>
    </source>
</evidence>
<dbReference type="GO" id="GO:0006631">
    <property type="term" value="P:fatty acid metabolic process"/>
    <property type="evidence" value="ECO:0007669"/>
    <property type="project" value="UniProtKB-ARBA"/>
</dbReference>
<evidence type="ECO:0000313" key="9">
    <source>
        <dbReference type="EMBL" id="VFT98652.1"/>
    </source>
</evidence>
<keyword evidence="6" id="KW-0349">Heme</keyword>
<dbReference type="InterPro" id="IPR019791">
    <property type="entry name" value="Haem_peroxidase_animal"/>
</dbReference>
<keyword evidence="3" id="KW-0223">Dioxygenase</keyword>
<dbReference type="Pfam" id="PF03098">
    <property type="entry name" value="An_peroxidase"/>
    <property type="match status" value="2"/>
</dbReference>
<keyword evidence="5 6" id="KW-0408">Iron</keyword>
<reference evidence="8" key="2">
    <citation type="submission" date="2019-06" db="EMBL/GenBank/DDBJ databases">
        <title>Genomics analysis of Aphanomyces spp. identifies a new class of oomycete effector associated with host adaptation.</title>
        <authorList>
            <person name="Gaulin E."/>
        </authorList>
    </citation>
    <scope>NUCLEOTIDE SEQUENCE</scope>
    <source>
        <strain evidence="8">CBS 578.67</strain>
    </source>
</reference>
<evidence type="ECO:0000256" key="4">
    <source>
        <dbReference type="ARBA" id="ARBA00023002"/>
    </source>
</evidence>
<keyword evidence="7" id="KW-1133">Transmembrane helix</keyword>
<evidence type="ECO:0000256" key="5">
    <source>
        <dbReference type="ARBA" id="ARBA00023004"/>
    </source>
</evidence>
<dbReference type="GO" id="GO:0020037">
    <property type="term" value="F:heme binding"/>
    <property type="evidence" value="ECO:0007669"/>
    <property type="project" value="InterPro"/>
</dbReference>
<dbReference type="InterPro" id="IPR010255">
    <property type="entry name" value="Haem_peroxidase_sf"/>
</dbReference>
<dbReference type="SUPFAM" id="SSF48113">
    <property type="entry name" value="Heme-dependent peroxidases"/>
    <property type="match status" value="1"/>
</dbReference>
<dbReference type="EMBL" id="VJMH01007013">
    <property type="protein sequence ID" value="KAF0686198.1"/>
    <property type="molecule type" value="Genomic_DNA"/>
</dbReference>
<reference evidence="9 10" key="1">
    <citation type="submission" date="2019-03" db="EMBL/GenBank/DDBJ databases">
        <authorList>
            <person name="Gaulin E."/>
            <person name="Dumas B."/>
        </authorList>
    </citation>
    <scope>NUCLEOTIDE SEQUENCE [LARGE SCALE GENOMIC DNA]</scope>
    <source>
        <strain evidence="9">CBS 568.67</strain>
    </source>
</reference>
<sequence>MVHTTLDAIYRAPSEVAISQHAVHNTPHGDADIEVALRANTRPLVSSRRVVFVALLGLVGAATAFVCVVAAASSKPIETHTLVMGSLPSLALVAWNAAKKLAADVWLSGPAASAVTYLLVKQQALAEVAIQAGQIIPPAIDQDAAVPRNHRTYSGAHNNIQDCPFMASRGQPFARNTFAVTSPNLSFPDPDLVANTFFTRTTFTPATALNLFVPAWIQFVVHDLLNHVQDTATPPLQVGSQTIFRTKAIAPGVFPNEVDHYLDGSQLYGGSAVAGAVLRQDDGKLRLPNDYLVMNGTTKTEALGLPINQWYGLSMVTYIMALEHNALVDMFHAKYPAWSGNECFERARLVISALIAKIQGLEWTKAIIQNDAGHFAQDHMFYGFLGKASRKAVGVQRWLGNSVSGSWGGKLTYEGNVPYATTEEFTSVYRMHSLLPEAITVRSAATNKALASVPLAQGIFQGSARVNLNASRVDMVYSLGVNHPGALVLNNFPTALRNVNPQGDYSHTIDLAAVDIIRDRERGVPRYNAFRRSLLLTPISTWADLTNDVEVQAKLQAVYGSDVELLDLLVGTTAEKKLPGFVFGETIYTVFVVQTARRIESDRFFTDDYRPNVYTQEGYDWVENTTFASILLRHFPSLGRVLAAQDNAFMAWKNVTP</sequence>
<protein>
    <submittedName>
        <fullName evidence="9">Aste57867_21984 protein</fullName>
    </submittedName>
</protein>
<keyword evidence="7" id="KW-0812">Transmembrane</keyword>
<proteinExistence type="predicted"/>
<dbReference type="Gene3D" id="1.10.640.10">
    <property type="entry name" value="Haem peroxidase domain superfamily, animal type"/>
    <property type="match status" value="1"/>
</dbReference>
<dbReference type="PANTHER" id="PTHR11903">
    <property type="entry name" value="PROSTAGLANDIN G/H SYNTHASE"/>
    <property type="match status" value="1"/>
</dbReference>
<dbReference type="GO" id="GO:0004601">
    <property type="term" value="F:peroxidase activity"/>
    <property type="evidence" value="ECO:0007669"/>
    <property type="project" value="InterPro"/>
</dbReference>
<keyword evidence="4" id="KW-0560">Oxidoreductase</keyword>
<dbReference type="GO" id="GO:0006979">
    <property type="term" value="P:response to oxidative stress"/>
    <property type="evidence" value="ECO:0007669"/>
    <property type="project" value="InterPro"/>
</dbReference>